<comment type="subcellular location">
    <subcellularLocation>
        <location evidence="1">Cell membrane</location>
    </subcellularLocation>
</comment>
<dbReference type="RefSeq" id="WP_085195174.1">
    <property type="nucleotide sequence ID" value="NZ_JACKVI010000004.1"/>
</dbReference>
<evidence type="ECO:0000256" key="7">
    <source>
        <dbReference type="SAM" id="Phobius"/>
    </source>
</evidence>
<protein>
    <submittedName>
        <fullName evidence="9">Type VII secretion protein EccE</fullName>
    </submittedName>
</protein>
<gene>
    <name evidence="9" type="ORF">AWC06_09735</name>
</gene>
<dbReference type="NCBIfam" id="TIGR03923">
    <property type="entry name" value="T7SS_EccE"/>
    <property type="match status" value="1"/>
</dbReference>
<feature type="transmembrane region" description="Helical" evidence="7">
    <location>
        <begin position="12"/>
        <end position="30"/>
    </location>
</feature>
<name>A0A1X1V1W6_9MYCO</name>
<organism evidence="9 10">
    <name type="scientific">Mycobacterium fragae</name>
    <dbReference type="NCBI Taxonomy" id="1260918"/>
    <lineage>
        <taxon>Bacteria</taxon>
        <taxon>Bacillati</taxon>
        <taxon>Actinomycetota</taxon>
        <taxon>Actinomycetes</taxon>
        <taxon>Mycobacteriales</taxon>
        <taxon>Mycobacteriaceae</taxon>
        <taxon>Mycobacterium</taxon>
    </lineage>
</organism>
<keyword evidence="10" id="KW-1185">Reference proteome</keyword>
<dbReference type="OrthoDB" id="4672446at2"/>
<evidence type="ECO:0000313" key="9">
    <source>
        <dbReference type="EMBL" id="ORV63011.1"/>
    </source>
</evidence>
<accession>A0A1X1V1W6</accession>
<dbReference type="STRING" id="1260918.AWC06_09735"/>
<evidence type="ECO:0000259" key="8">
    <source>
        <dbReference type="Pfam" id="PF11203"/>
    </source>
</evidence>
<evidence type="ECO:0000256" key="5">
    <source>
        <dbReference type="ARBA" id="ARBA00022989"/>
    </source>
</evidence>
<evidence type="ECO:0000256" key="1">
    <source>
        <dbReference type="ARBA" id="ARBA00004236"/>
    </source>
</evidence>
<keyword evidence="5 7" id="KW-1133">Transmembrane helix</keyword>
<dbReference type="InterPro" id="IPR050051">
    <property type="entry name" value="EccE_dom"/>
</dbReference>
<evidence type="ECO:0000256" key="3">
    <source>
        <dbReference type="ARBA" id="ARBA00022475"/>
    </source>
</evidence>
<evidence type="ECO:0000256" key="4">
    <source>
        <dbReference type="ARBA" id="ARBA00022692"/>
    </source>
</evidence>
<evidence type="ECO:0000256" key="6">
    <source>
        <dbReference type="ARBA" id="ARBA00023136"/>
    </source>
</evidence>
<feature type="domain" description="Type VII secretion system protein EccE" evidence="8">
    <location>
        <begin position="181"/>
        <end position="270"/>
    </location>
</feature>
<dbReference type="EMBL" id="LQOW01000007">
    <property type="protein sequence ID" value="ORV63011.1"/>
    <property type="molecule type" value="Genomic_DNA"/>
</dbReference>
<dbReference type="Pfam" id="PF11203">
    <property type="entry name" value="EccE"/>
    <property type="match status" value="1"/>
</dbReference>
<proteinExistence type="inferred from homology"/>
<keyword evidence="6 7" id="KW-0472">Membrane</keyword>
<evidence type="ECO:0000313" key="10">
    <source>
        <dbReference type="Proteomes" id="UP000194000"/>
    </source>
</evidence>
<comment type="similarity">
    <text evidence="2">Belongs to the EccE family.</text>
</comment>
<dbReference type="GO" id="GO:0005886">
    <property type="term" value="C:plasma membrane"/>
    <property type="evidence" value="ECO:0007669"/>
    <property type="project" value="UniProtKB-SubCell"/>
</dbReference>
<reference evidence="9 10" key="1">
    <citation type="submission" date="2016-01" db="EMBL/GenBank/DDBJ databases">
        <title>The new phylogeny of the genus Mycobacterium.</title>
        <authorList>
            <person name="Tarcisio F."/>
            <person name="Conor M."/>
            <person name="Antonella G."/>
            <person name="Elisabetta G."/>
            <person name="Giulia F.S."/>
            <person name="Sara T."/>
            <person name="Anna F."/>
            <person name="Clotilde B."/>
            <person name="Roberto B."/>
            <person name="Veronica D.S."/>
            <person name="Fabio R."/>
            <person name="Monica P."/>
            <person name="Olivier J."/>
            <person name="Enrico T."/>
            <person name="Nicola S."/>
        </authorList>
    </citation>
    <scope>NUCLEOTIDE SEQUENCE [LARGE SCALE GENOMIC DNA]</scope>
    <source>
        <strain evidence="9 10">DSM 45731</strain>
    </source>
</reference>
<comment type="caution">
    <text evidence="9">The sequence shown here is derived from an EMBL/GenBank/DDBJ whole genome shotgun (WGS) entry which is preliminary data.</text>
</comment>
<keyword evidence="3" id="KW-1003">Cell membrane</keyword>
<dbReference type="Proteomes" id="UP000194000">
    <property type="component" value="Unassembled WGS sequence"/>
</dbReference>
<dbReference type="InterPro" id="IPR021368">
    <property type="entry name" value="T7SS_EccE"/>
</dbReference>
<keyword evidence="4 7" id="KW-0812">Transmembrane</keyword>
<evidence type="ECO:0000256" key="2">
    <source>
        <dbReference type="ARBA" id="ARBA00007759"/>
    </source>
</evidence>
<dbReference type="AlphaFoldDB" id="A0A1X1V1W6"/>
<sequence length="382" mass="41633">MKAQRKLGLAVSWPRITAVFLIDVAILAIASHCPDAWYAGHAAWWVGVGLAVVVTVVAMLTYRGFPLASAPFARVRNWYADPEELTIACTQPIDHQRRFGRDTVGVREYDGRLVAVVEVEGAPETAVGRHRHHETSAGILPLEVVAGALRQFDIRLDGIDIVSVGTRSAGSVGDQPRRLDQRNTWLVLRMDPQRNVAAVAARDSVASTLVAATERLTHDLDGRSCTARPLTADEILDVDDAVLAGLQPAQIRPFWRQLRTPDGYVTSFWVSPADITGETMDQLWRTDTDVTVVTIRLVARGKGAELSAWVRYHSDKRLRKELWSGLNRLTGRQLEAVGESLPAPSWGRPLTMPSRVLGDGEEISVPAGAAAPASMVPVGAPQ</sequence>
<feature type="transmembrane region" description="Helical" evidence="7">
    <location>
        <begin position="42"/>
        <end position="62"/>
    </location>
</feature>